<dbReference type="PANTHER" id="PTHR16487:SF0">
    <property type="entry name" value="PROTEIN PHOSPHATASE 4 REGULATORY SUBUNIT 2-RELATED"/>
    <property type="match status" value="1"/>
</dbReference>
<dbReference type="GO" id="GO:0030289">
    <property type="term" value="C:protein phosphatase 4 complex"/>
    <property type="evidence" value="ECO:0007669"/>
    <property type="project" value="InterPro"/>
</dbReference>
<feature type="compositionally biased region" description="Basic and acidic residues" evidence="2">
    <location>
        <begin position="415"/>
        <end position="434"/>
    </location>
</feature>
<dbReference type="GO" id="GO:0005634">
    <property type="term" value="C:nucleus"/>
    <property type="evidence" value="ECO:0007669"/>
    <property type="project" value="TreeGrafter"/>
</dbReference>
<feature type="compositionally biased region" description="Basic and acidic residues" evidence="2">
    <location>
        <begin position="460"/>
        <end position="469"/>
    </location>
</feature>
<feature type="compositionally biased region" description="Acidic residues" evidence="2">
    <location>
        <begin position="321"/>
        <end position="334"/>
    </location>
</feature>
<dbReference type="GO" id="GO:0019888">
    <property type="term" value="F:protein phosphatase regulator activity"/>
    <property type="evidence" value="ECO:0007669"/>
    <property type="project" value="InterPro"/>
</dbReference>
<evidence type="ECO:0000313" key="3">
    <source>
        <dbReference type="EMBL" id="KAJ3657499.1"/>
    </source>
</evidence>
<evidence type="ECO:0000313" key="4">
    <source>
        <dbReference type="Proteomes" id="UP001168821"/>
    </source>
</evidence>
<accession>A0AA38IMA5</accession>
<sequence>MENPEEILHSLEEFSKSRPKDIPRELEEYLCFVAKTGDPVYQWSAVKSLFREKMISVITDFYETCPSVEIPPCPNVDIFNYDNMKNFILEKLDTFAAAPFTLQRICELLTTPRKEYNRIDKYMRALEKNILVVSTVEPGGRRTTENGEGIMNGLESEHLPETSNSSNDINVEEMDDSPAWPRLLQNDTAYQNDSAEGQNQVQETVVTASKPPDAACTSSQDTVITCRSSEEPYVSIEPVPSNTCARQDNPDEADVSVTITAIPAGVQKRRSSVEPVVSSDSNEEITESCNNSDKSSEASKDPEPKPEEETSSSSSSSQQIEDADSSSSTEDEKENTDIKEDKTSEALPDEASSQSELSSTESEATSKVDEADTSQSTPEDADDEEEKDEPKDEIESSEQITVDTTKCSSVQPQEPKQDVEITSSDKDEEVHSSQEGEEPQVDTQNEANATQSSDEAESQNAEKADKKEAATPMEVDEEYSSSEKVEEVVRAEATSDSPL</sequence>
<feature type="compositionally biased region" description="Polar residues" evidence="2">
    <location>
        <begin position="192"/>
        <end position="207"/>
    </location>
</feature>
<feature type="region of interest" description="Disordered" evidence="2">
    <location>
        <begin position="192"/>
        <end position="218"/>
    </location>
</feature>
<dbReference type="GO" id="GO:0005737">
    <property type="term" value="C:cytoplasm"/>
    <property type="evidence" value="ECO:0007669"/>
    <property type="project" value="TreeGrafter"/>
</dbReference>
<feature type="region of interest" description="Disordered" evidence="2">
    <location>
        <begin position="139"/>
        <end position="174"/>
    </location>
</feature>
<feature type="compositionally biased region" description="Basic and acidic residues" evidence="2">
    <location>
        <begin position="294"/>
        <end position="308"/>
    </location>
</feature>
<feature type="compositionally biased region" description="Basic and acidic residues" evidence="2">
    <location>
        <begin position="335"/>
        <end position="344"/>
    </location>
</feature>
<comment type="similarity">
    <text evidence="1">Belongs to the PPP4R2 family.</text>
</comment>
<name>A0AA38IMA5_9CUCU</name>
<gene>
    <name evidence="3" type="ORF">Zmor_009295</name>
</gene>
<reference evidence="3" key="1">
    <citation type="journal article" date="2023" name="G3 (Bethesda)">
        <title>Whole genome assemblies of Zophobas morio and Tenebrio molitor.</title>
        <authorList>
            <person name="Kaur S."/>
            <person name="Stinson S.A."/>
            <person name="diCenzo G.C."/>
        </authorList>
    </citation>
    <scope>NUCLEOTIDE SEQUENCE</scope>
    <source>
        <strain evidence="3">QUZm001</strain>
    </source>
</reference>
<proteinExistence type="inferred from homology"/>
<dbReference type="AlphaFoldDB" id="A0AA38IMA5"/>
<evidence type="ECO:0000256" key="1">
    <source>
        <dbReference type="ARBA" id="ARBA00009207"/>
    </source>
</evidence>
<dbReference type="PANTHER" id="PTHR16487">
    <property type="entry name" value="PPP4R2-RELATED PROTEIN"/>
    <property type="match status" value="1"/>
</dbReference>
<dbReference type="EMBL" id="JALNTZ010000003">
    <property type="protein sequence ID" value="KAJ3657499.1"/>
    <property type="molecule type" value="Genomic_DNA"/>
</dbReference>
<dbReference type="InterPro" id="IPR015267">
    <property type="entry name" value="PPP4R2"/>
</dbReference>
<feature type="region of interest" description="Disordered" evidence="2">
    <location>
        <begin position="266"/>
        <end position="499"/>
    </location>
</feature>
<comment type="caution">
    <text evidence="3">The sequence shown here is derived from an EMBL/GenBank/DDBJ whole genome shotgun (WGS) entry which is preliminary data.</text>
</comment>
<keyword evidence="4" id="KW-1185">Reference proteome</keyword>
<organism evidence="3 4">
    <name type="scientific">Zophobas morio</name>
    <dbReference type="NCBI Taxonomy" id="2755281"/>
    <lineage>
        <taxon>Eukaryota</taxon>
        <taxon>Metazoa</taxon>
        <taxon>Ecdysozoa</taxon>
        <taxon>Arthropoda</taxon>
        <taxon>Hexapoda</taxon>
        <taxon>Insecta</taxon>
        <taxon>Pterygota</taxon>
        <taxon>Neoptera</taxon>
        <taxon>Endopterygota</taxon>
        <taxon>Coleoptera</taxon>
        <taxon>Polyphaga</taxon>
        <taxon>Cucujiformia</taxon>
        <taxon>Tenebrionidae</taxon>
        <taxon>Zophobas</taxon>
    </lineage>
</organism>
<feature type="compositionally biased region" description="Polar residues" evidence="2">
    <location>
        <begin position="441"/>
        <end position="459"/>
    </location>
</feature>
<evidence type="ECO:0008006" key="5">
    <source>
        <dbReference type="Google" id="ProtNLM"/>
    </source>
</evidence>
<feature type="compositionally biased region" description="Low complexity" evidence="2">
    <location>
        <begin position="311"/>
        <end position="320"/>
    </location>
</feature>
<dbReference type="Pfam" id="PF09184">
    <property type="entry name" value="PPP4R2"/>
    <property type="match status" value="1"/>
</dbReference>
<dbReference type="Proteomes" id="UP001168821">
    <property type="component" value="Unassembled WGS sequence"/>
</dbReference>
<protein>
    <recommendedName>
        <fullName evidence="5">Serine/threonine-protein phosphatase 4 regulatory subunit 2</fullName>
    </recommendedName>
</protein>
<feature type="compositionally biased region" description="Polar residues" evidence="2">
    <location>
        <begin position="399"/>
        <end position="414"/>
    </location>
</feature>
<evidence type="ECO:0000256" key="2">
    <source>
        <dbReference type="SAM" id="MobiDB-lite"/>
    </source>
</evidence>
<feature type="compositionally biased region" description="Basic and acidic residues" evidence="2">
    <location>
        <begin position="481"/>
        <end position="490"/>
    </location>
</feature>
<feature type="compositionally biased region" description="Low complexity" evidence="2">
    <location>
        <begin position="350"/>
        <end position="363"/>
    </location>
</feature>